<dbReference type="EMBL" id="KV426922">
    <property type="protein sequence ID" value="KZV78385.1"/>
    <property type="molecule type" value="Genomic_DNA"/>
</dbReference>
<evidence type="ECO:0000256" key="1">
    <source>
        <dbReference type="SAM" id="MobiDB-lite"/>
    </source>
</evidence>
<evidence type="ECO:0000313" key="4">
    <source>
        <dbReference type="Proteomes" id="UP000077266"/>
    </source>
</evidence>
<dbReference type="AlphaFoldDB" id="A0A166MPQ9"/>
<gene>
    <name evidence="3" type="ORF">EXIGLDRAFT_783905</name>
    <name evidence="2" type="ORF">EXIGLDRAFT_784088</name>
</gene>
<evidence type="ECO:0000313" key="3">
    <source>
        <dbReference type="EMBL" id="KZV78385.1"/>
    </source>
</evidence>
<name>A0A166MPQ9_EXIGL</name>
<sequence>MLFVNSNNSTTHTISVPVAGVLLNHTYIDLGQIILSIFENPNVNLSPQRFTVPGPVHGVRLLEVDSLYGHVAVMDAARVSRYVLWVYIYASHTLTVLSTSTRLALSRQYVIHEVPARHRFVRQSSRRRPQGLPEKSPGVPVSSASVSSDGPGIGVRKDYQLKSVEAGAYGALAGRGLRF</sequence>
<dbReference type="Proteomes" id="UP000077266">
    <property type="component" value="Unassembled WGS sequence"/>
</dbReference>
<protein>
    <submittedName>
        <fullName evidence="2">Uncharacterized protein</fullName>
    </submittedName>
</protein>
<feature type="compositionally biased region" description="Low complexity" evidence="1">
    <location>
        <begin position="136"/>
        <end position="150"/>
    </location>
</feature>
<reference evidence="2 4" key="1">
    <citation type="journal article" date="2016" name="Mol. Biol. Evol.">
        <title>Comparative Genomics of Early-Diverging Mushroom-Forming Fungi Provides Insights into the Origins of Lignocellulose Decay Capabilities.</title>
        <authorList>
            <person name="Nagy L.G."/>
            <person name="Riley R."/>
            <person name="Tritt A."/>
            <person name="Adam C."/>
            <person name="Daum C."/>
            <person name="Floudas D."/>
            <person name="Sun H."/>
            <person name="Yadav J.S."/>
            <person name="Pangilinan J."/>
            <person name="Larsson K.H."/>
            <person name="Matsuura K."/>
            <person name="Barry K."/>
            <person name="Labutti K."/>
            <person name="Kuo R."/>
            <person name="Ohm R.A."/>
            <person name="Bhattacharya S.S."/>
            <person name="Shirouzu T."/>
            <person name="Yoshinaga Y."/>
            <person name="Martin F.M."/>
            <person name="Grigoriev I.V."/>
            <person name="Hibbett D.S."/>
        </authorList>
    </citation>
    <scope>NUCLEOTIDE SEQUENCE [LARGE SCALE GENOMIC DNA]</scope>
    <source>
        <strain evidence="2 4">HHB12029</strain>
    </source>
</reference>
<organism evidence="2 4">
    <name type="scientific">Exidia glandulosa HHB12029</name>
    <dbReference type="NCBI Taxonomy" id="1314781"/>
    <lineage>
        <taxon>Eukaryota</taxon>
        <taxon>Fungi</taxon>
        <taxon>Dikarya</taxon>
        <taxon>Basidiomycota</taxon>
        <taxon>Agaricomycotina</taxon>
        <taxon>Agaricomycetes</taxon>
        <taxon>Auriculariales</taxon>
        <taxon>Exidiaceae</taxon>
        <taxon>Exidia</taxon>
    </lineage>
</organism>
<evidence type="ECO:0000313" key="2">
    <source>
        <dbReference type="EMBL" id="KZV78264.1"/>
    </source>
</evidence>
<accession>A0A166MPQ9</accession>
<proteinExistence type="predicted"/>
<keyword evidence="4" id="KW-1185">Reference proteome</keyword>
<feature type="region of interest" description="Disordered" evidence="1">
    <location>
        <begin position="123"/>
        <end position="150"/>
    </location>
</feature>
<dbReference type="EMBL" id="KV427001">
    <property type="protein sequence ID" value="KZV78264.1"/>
    <property type="molecule type" value="Genomic_DNA"/>
</dbReference>